<dbReference type="InterPro" id="IPR029063">
    <property type="entry name" value="SAM-dependent_MTases_sf"/>
</dbReference>
<feature type="region of interest" description="Disordered" evidence="1">
    <location>
        <begin position="1"/>
        <end position="48"/>
    </location>
</feature>
<dbReference type="OrthoDB" id="184880at2759"/>
<reference evidence="3" key="1">
    <citation type="submission" date="2021-06" db="EMBL/GenBank/DDBJ databases">
        <authorList>
            <person name="Kallberg Y."/>
            <person name="Tangrot J."/>
            <person name="Rosling A."/>
        </authorList>
    </citation>
    <scope>NUCLEOTIDE SEQUENCE</scope>
    <source>
        <strain evidence="3">FL130A</strain>
    </source>
</reference>
<dbReference type="PANTHER" id="PTHR43591">
    <property type="entry name" value="METHYLTRANSFERASE"/>
    <property type="match status" value="1"/>
</dbReference>
<dbReference type="Gene3D" id="3.40.50.150">
    <property type="entry name" value="Vaccinia Virus protein VP39"/>
    <property type="match status" value="1"/>
</dbReference>
<dbReference type="SUPFAM" id="SSF53335">
    <property type="entry name" value="S-adenosyl-L-methionine-dependent methyltransferases"/>
    <property type="match status" value="1"/>
</dbReference>
<sequence length="371" mass="42329">MGNSKSLLNKEKKNLESKSKKILQTKSSSKQNQINSRKFHETDEDSDTIREDEFGDRHLFLQDLFECKFSVPIDSELLNGEAKILDIGLTFGLVQANFSDLVQNICSNVQRKSIQAIVLLRAIDTWIISQDFSFGHLDLNLDQSNPWTSWITLCGSGRWILEMANEYPLSQFFGIDIVNTYPTVCPKNVKFETRNILDGLTFADNSFDLVRIALMMTSLNEHEYYEVICDALRVLKPGKYIEIIDFLLPLQNLGPNHKTIYDAYESLYTARGINMRIAWKLESILETTKQIKDIKTMTRTAQMGLSGGKVGQLLHDVINSTFFDMFKIGVAAIVGMSFEQFENTWQTSLQEMVEHETFGVIKKAWGKKCVA</sequence>
<protein>
    <submittedName>
        <fullName evidence="3">8340_t:CDS:1</fullName>
    </submittedName>
</protein>
<dbReference type="Pfam" id="PF13649">
    <property type="entry name" value="Methyltransf_25"/>
    <property type="match status" value="1"/>
</dbReference>
<gene>
    <name evidence="3" type="ORF">ALEPTO_LOCUS3818</name>
</gene>
<dbReference type="AlphaFoldDB" id="A0A9N8ZVB6"/>
<keyword evidence="4" id="KW-1185">Reference proteome</keyword>
<organism evidence="3 4">
    <name type="scientific">Ambispora leptoticha</name>
    <dbReference type="NCBI Taxonomy" id="144679"/>
    <lineage>
        <taxon>Eukaryota</taxon>
        <taxon>Fungi</taxon>
        <taxon>Fungi incertae sedis</taxon>
        <taxon>Mucoromycota</taxon>
        <taxon>Glomeromycotina</taxon>
        <taxon>Glomeromycetes</taxon>
        <taxon>Archaeosporales</taxon>
        <taxon>Ambisporaceae</taxon>
        <taxon>Ambispora</taxon>
    </lineage>
</organism>
<evidence type="ECO:0000313" key="3">
    <source>
        <dbReference type="EMBL" id="CAG8507846.1"/>
    </source>
</evidence>
<proteinExistence type="predicted"/>
<evidence type="ECO:0000259" key="2">
    <source>
        <dbReference type="Pfam" id="PF13649"/>
    </source>
</evidence>
<evidence type="ECO:0000256" key="1">
    <source>
        <dbReference type="SAM" id="MobiDB-lite"/>
    </source>
</evidence>
<dbReference type="InterPro" id="IPR041698">
    <property type="entry name" value="Methyltransf_25"/>
</dbReference>
<feature type="compositionally biased region" description="Polar residues" evidence="1">
    <location>
        <begin position="22"/>
        <end position="36"/>
    </location>
</feature>
<dbReference type="Proteomes" id="UP000789508">
    <property type="component" value="Unassembled WGS sequence"/>
</dbReference>
<feature type="domain" description="Methyltransferase" evidence="2">
    <location>
        <begin position="154"/>
        <end position="238"/>
    </location>
</feature>
<evidence type="ECO:0000313" key="4">
    <source>
        <dbReference type="Proteomes" id="UP000789508"/>
    </source>
</evidence>
<accession>A0A9N8ZVB6</accession>
<name>A0A9N8ZVB6_9GLOM</name>
<dbReference type="CDD" id="cd02440">
    <property type="entry name" value="AdoMet_MTases"/>
    <property type="match status" value="1"/>
</dbReference>
<feature type="compositionally biased region" description="Basic and acidic residues" evidence="1">
    <location>
        <begin position="8"/>
        <end position="19"/>
    </location>
</feature>
<dbReference type="EMBL" id="CAJVPS010000768">
    <property type="protein sequence ID" value="CAG8507846.1"/>
    <property type="molecule type" value="Genomic_DNA"/>
</dbReference>
<comment type="caution">
    <text evidence="3">The sequence shown here is derived from an EMBL/GenBank/DDBJ whole genome shotgun (WGS) entry which is preliminary data.</text>
</comment>